<dbReference type="InterPro" id="IPR016174">
    <property type="entry name" value="Di-haem_cyt_TM"/>
</dbReference>
<feature type="transmembrane region" description="Helical" evidence="1">
    <location>
        <begin position="152"/>
        <end position="173"/>
    </location>
</feature>
<dbReference type="GO" id="GO:0016020">
    <property type="term" value="C:membrane"/>
    <property type="evidence" value="ECO:0007669"/>
    <property type="project" value="InterPro"/>
</dbReference>
<dbReference type="InterPro" id="IPR025517">
    <property type="entry name" value="DUF4405"/>
</dbReference>
<evidence type="ECO:0000259" key="2">
    <source>
        <dbReference type="Pfam" id="PF14358"/>
    </source>
</evidence>
<feature type="transmembrane region" description="Helical" evidence="1">
    <location>
        <begin position="9"/>
        <end position="26"/>
    </location>
</feature>
<evidence type="ECO:0000313" key="4">
    <source>
        <dbReference type="Proteomes" id="UP000589373"/>
    </source>
</evidence>
<name>A0A847D5Z6_9LACT</name>
<sequence length="226" mass="26138">MKPINIKKMTIDSAMPIGLLLLMGYGLVGQVIHEWIGVGMFILFIWHHILNSNWSKSLFRGRYNAYRLAQTALVSAMRLCTVGLMVSGIVLSRHVFSFLPINGGRQLARTIHLLCAYWGFVLMSVHLGFHWNRMMGMMRRRKKKESSVSAKLLRSLTTVFVAYGVYAFIFREIGTYMLLQSQFVYFDFEEPLMLFFLDYVAIMGLFIYIGHYAEVLLRGRKKKARS</sequence>
<feature type="transmembrane region" description="Helical" evidence="1">
    <location>
        <begin position="32"/>
        <end position="50"/>
    </location>
</feature>
<dbReference type="AlphaFoldDB" id="A0A847D5Z6"/>
<dbReference type="Gene3D" id="1.20.950.20">
    <property type="entry name" value="Transmembrane di-heme cytochromes, Chain C"/>
    <property type="match status" value="1"/>
</dbReference>
<dbReference type="Pfam" id="PF14358">
    <property type="entry name" value="DUF4405"/>
    <property type="match status" value="1"/>
</dbReference>
<dbReference type="RefSeq" id="WP_276646446.1">
    <property type="nucleotide sequence ID" value="NZ_JAAZCD010000178.1"/>
</dbReference>
<organism evidence="3 4">
    <name type="scientific">Trichococcus flocculiformis</name>
    <dbReference type="NCBI Taxonomy" id="82803"/>
    <lineage>
        <taxon>Bacteria</taxon>
        <taxon>Bacillati</taxon>
        <taxon>Bacillota</taxon>
        <taxon>Bacilli</taxon>
        <taxon>Lactobacillales</taxon>
        <taxon>Carnobacteriaceae</taxon>
        <taxon>Trichococcus</taxon>
    </lineage>
</organism>
<accession>A0A847D5Z6</accession>
<feature type="domain" description="Flavinylation-associated cytochrome" evidence="2">
    <location>
        <begin position="77"/>
        <end position="131"/>
    </location>
</feature>
<reference evidence="3 4" key="1">
    <citation type="journal article" date="2020" name="Biotechnol. Biofuels">
        <title>New insights from the biogas microbiome by comprehensive genome-resolved metagenomics of nearly 1600 species originating from multiple anaerobic digesters.</title>
        <authorList>
            <person name="Campanaro S."/>
            <person name="Treu L."/>
            <person name="Rodriguez-R L.M."/>
            <person name="Kovalovszki A."/>
            <person name="Ziels R.M."/>
            <person name="Maus I."/>
            <person name="Zhu X."/>
            <person name="Kougias P.G."/>
            <person name="Basile A."/>
            <person name="Luo G."/>
            <person name="Schluter A."/>
            <person name="Konstantinidis K.T."/>
            <person name="Angelidaki I."/>
        </authorList>
    </citation>
    <scope>NUCLEOTIDE SEQUENCE [LARGE SCALE GENOMIC DNA]</scope>
    <source>
        <strain evidence="3">AS07pgkLD_105</strain>
    </source>
</reference>
<keyword evidence="1" id="KW-0812">Transmembrane</keyword>
<dbReference type="EMBL" id="JAAZCD010000178">
    <property type="protein sequence ID" value="NLD32176.1"/>
    <property type="molecule type" value="Genomic_DNA"/>
</dbReference>
<keyword evidence="1" id="KW-1133">Transmembrane helix</keyword>
<gene>
    <name evidence="3" type="ORF">GX662_07945</name>
</gene>
<dbReference type="GO" id="GO:0022904">
    <property type="term" value="P:respiratory electron transport chain"/>
    <property type="evidence" value="ECO:0007669"/>
    <property type="project" value="InterPro"/>
</dbReference>
<comment type="caution">
    <text evidence="3">The sequence shown here is derived from an EMBL/GenBank/DDBJ whole genome shotgun (WGS) entry which is preliminary data.</text>
</comment>
<proteinExistence type="predicted"/>
<protein>
    <submittedName>
        <fullName evidence="3">DUF4405 domain-containing protein</fullName>
    </submittedName>
</protein>
<evidence type="ECO:0000256" key="1">
    <source>
        <dbReference type="SAM" id="Phobius"/>
    </source>
</evidence>
<evidence type="ECO:0000313" key="3">
    <source>
        <dbReference type="EMBL" id="NLD32176.1"/>
    </source>
</evidence>
<feature type="transmembrane region" description="Helical" evidence="1">
    <location>
        <begin position="193"/>
        <end position="217"/>
    </location>
</feature>
<keyword evidence="1" id="KW-0472">Membrane</keyword>
<feature type="transmembrane region" description="Helical" evidence="1">
    <location>
        <begin position="111"/>
        <end position="131"/>
    </location>
</feature>
<feature type="transmembrane region" description="Helical" evidence="1">
    <location>
        <begin position="71"/>
        <end position="91"/>
    </location>
</feature>
<dbReference type="SUPFAM" id="SSF81342">
    <property type="entry name" value="Transmembrane di-heme cytochromes"/>
    <property type="match status" value="1"/>
</dbReference>
<dbReference type="Proteomes" id="UP000589373">
    <property type="component" value="Unassembled WGS sequence"/>
</dbReference>